<dbReference type="InterPro" id="IPR036390">
    <property type="entry name" value="WH_DNA-bd_sf"/>
</dbReference>
<evidence type="ECO:0000313" key="4">
    <source>
        <dbReference type="EMBL" id="TQJ10259.1"/>
    </source>
</evidence>
<dbReference type="GO" id="GO:0016301">
    <property type="term" value="F:kinase activity"/>
    <property type="evidence" value="ECO:0007669"/>
    <property type="project" value="UniProtKB-KW"/>
</dbReference>
<evidence type="ECO:0000256" key="2">
    <source>
        <dbReference type="SAM" id="MobiDB-lite"/>
    </source>
</evidence>
<feature type="domain" description="HTH marR-type" evidence="3">
    <location>
        <begin position="38"/>
        <end position="80"/>
    </location>
</feature>
<organism evidence="4 5">
    <name type="scientific">Lapillicoccus jejuensis</name>
    <dbReference type="NCBI Taxonomy" id="402171"/>
    <lineage>
        <taxon>Bacteria</taxon>
        <taxon>Bacillati</taxon>
        <taxon>Actinomycetota</taxon>
        <taxon>Actinomycetes</taxon>
        <taxon>Micrococcales</taxon>
        <taxon>Intrasporangiaceae</taxon>
        <taxon>Lapillicoccus</taxon>
    </lineage>
</organism>
<dbReference type="InterPro" id="IPR000600">
    <property type="entry name" value="ROK"/>
</dbReference>
<reference evidence="4 5" key="1">
    <citation type="submission" date="2019-06" db="EMBL/GenBank/DDBJ databases">
        <title>Sequencing the genomes of 1000 actinobacteria strains.</title>
        <authorList>
            <person name="Klenk H.-P."/>
        </authorList>
    </citation>
    <scope>NUCLEOTIDE SEQUENCE [LARGE SCALE GENOMIC DNA]</scope>
    <source>
        <strain evidence="4 5">DSM 18607</strain>
    </source>
</reference>
<dbReference type="Pfam" id="PF00480">
    <property type="entry name" value="ROK"/>
    <property type="match status" value="1"/>
</dbReference>
<dbReference type="Gene3D" id="1.10.10.10">
    <property type="entry name" value="Winged helix-like DNA-binding domain superfamily/Winged helix DNA-binding domain"/>
    <property type="match status" value="1"/>
</dbReference>
<dbReference type="Proteomes" id="UP000317893">
    <property type="component" value="Unassembled WGS sequence"/>
</dbReference>
<feature type="compositionally biased region" description="Basic and acidic residues" evidence="2">
    <location>
        <begin position="11"/>
        <end position="23"/>
    </location>
</feature>
<dbReference type="AlphaFoldDB" id="A0A542E4P3"/>
<proteinExistence type="inferred from homology"/>
<dbReference type="InterPro" id="IPR000835">
    <property type="entry name" value="HTH_MarR-typ"/>
</dbReference>
<keyword evidence="4" id="KW-0808">Transferase</keyword>
<dbReference type="PANTHER" id="PTHR18964">
    <property type="entry name" value="ROK (REPRESSOR, ORF, KINASE) FAMILY"/>
    <property type="match status" value="1"/>
</dbReference>
<comment type="caution">
    <text evidence="4">The sequence shown here is derived from an EMBL/GenBank/DDBJ whole genome shotgun (WGS) entry which is preliminary data.</text>
</comment>
<dbReference type="RefSeq" id="WP_141849508.1">
    <property type="nucleotide sequence ID" value="NZ_BAAAPR010000015.1"/>
</dbReference>
<keyword evidence="5" id="KW-1185">Reference proteome</keyword>
<dbReference type="PANTHER" id="PTHR18964:SF149">
    <property type="entry name" value="BIFUNCTIONAL UDP-N-ACETYLGLUCOSAMINE 2-EPIMERASE_N-ACETYLMANNOSAMINE KINASE"/>
    <property type="match status" value="1"/>
</dbReference>
<accession>A0A542E4P3</accession>
<protein>
    <submittedName>
        <fullName evidence="4">Putative NBD/HSP70 family sugar kinase</fullName>
    </submittedName>
</protein>
<dbReference type="CDD" id="cd24076">
    <property type="entry name" value="ASKHA_ATPase_ROK_BsXylR-like"/>
    <property type="match status" value="1"/>
</dbReference>
<evidence type="ECO:0000313" key="5">
    <source>
        <dbReference type="Proteomes" id="UP000317893"/>
    </source>
</evidence>
<dbReference type="InterPro" id="IPR036388">
    <property type="entry name" value="WH-like_DNA-bd_sf"/>
</dbReference>
<dbReference type="EMBL" id="VFMN01000001">
    <property type="protein sequence ID" value="TQJ10259.1"/>
    <property type="molecule type" value="Genomic_DNA"/>
</dbReference>
<dbReference type="InterPro" id="IPR043129">
    <property type="entry name" value="ATPase_NBD"/>
</dbReference>
<sequence length="430" mass="44474">MAAARPQGVRDTTRLTERGERGGGADQASMRRTNLGLILRHLRDHGGQSRARVASETGLSKATLSSLIADLVDRGLVTEGELERGGSVGRPGLTLHVDGRHVAGLGLEINVDFLALTAVDLTGRVLVESTRPLDTAALPVAEVVEAAAELLTRATRSLRARGVRPVAVTVAVPGSIDPAAGRVMFAPNVGWRDVPLVRELTARLGRSAPPVVIENDAKLGAVAEHTLVAASGIDDLVYLTGDVGVGAGIIVEGHVLRGASGFAGEVGHIPLDPAGGACACGRRGCWETMVGLGAFLRLAADEGDPVRDPRRPLEERLGELHARAAGGDDRAVAAVDRVGRDLGVGLSVLVDLFDPRLVVLGGWFAYFRDALVPPLQATLAARALTDSVPHVTASDLGLAAASRGGAHLALGSVFRDPGGIDPPKPSSRPA</sequence>
<dbReference type="GO" id="GO:0003700">
    <property type="term" value="F:DNA-binding transcription factor activity"/>
    <property type="evidence" value="ECO:0007669"/>
    <property type="project" value="InterPro"/>
</dbReference>
<dbReference type="SUPFAM" id="SSF46785">
    <property type="entry name" value="Winged helix' DNA-binding domain"/>
    <property type="match status" value="1"/>
</dbReference>
<evidence type="ECO:0000259" key="3">
    <source>
        <dbReference type="Pfam" id="PF12802"/>
    </source>
</evidence>
<dbReference type="Gene3D" id="3.30.420.40">
    <property type="match status" value="2"/>
</dbReference>
<dbReference type="OrthoDB" id="4083144at2"/>
<comment type="similarity">
    <text evidence="1">Belongs to the ROK (NagC/XylR) family.</text>
</comment>
<name>A0A542E4P3_9MICO</name>
<gene>
    <name evidence="4" type="ORF">FB458_3379</name>
</gene>
<dbReference type="Pfam" id="PF12802">
    <property type="entry name" value="MarR_2"/>
    <property type="match status" value="1"/>
</dbReference>
<keyword evidence="4" id="KW-0418">Kinase</keyword>
<dbReference type="SUPFAM" id="SSF53067">
    <property type="entry name" value="Actin-like ATPase domain"/>
    <property type="match status" value="1"/>
</dbReference>
<feature type="region of interest" description="Disordered" evidence="2">
    <location>
        <begin position="1"/>
        <end position="27"/>
    </location>
</feature>
<evidence type="ECO:0000256" key="1">
    <source>
        <dbReference type="ARBA" id="ARBA00006479"/>
    </source>
</evidence>